<proteinExistence type="predicted"/>
<evidence type="ECO:0000313" key="2">
    <source>
        <dbReference type="Proteomes" id="UP001251085"/>
    </source>
</evidence>
<dbReference type="RefSeq" id="WP_311760515.1">
    <property type="nucleotide sequence ID" value="NZ_JAVRQI010000012.1"/>
</dbReference>
<sequence>MSIRPRTHLLRLPYTNEAFPPGVLANGSSELTVTWDEILWAALTIGRPSVHHVFAHGAASFHEAMFRLSVVRMALEQYGPTATRLRRTSGYKSLDPTEKGAISYFLGMTFCKVFSSRLLSTPWLLHLDIFKSTIPTSVLGQSRPDLLGQQIGSGDWLSFETKGRASKPSSADCAKAKAQAMRLISVNGKRCTLHVGSFAFFANDALHFHWIDPPSDPKRPIEIPEIGDAWRFYYGPSKSLWDNFGREAGVQDQAGLKFEVPFFDITIRVHPLLAPFFVDANWAGAQRTMLEFAEQLKTEGFQQDGLKIASGPSWRVRADRLPVG</sequence>
<reference evidence="2" key="1">
    <citation type="submission" date="2023-07" db="EMBL/GenBank/DDBJ databases">
        <title>Characterization of two Paracoccaceae strains isolated from Phycosphere and proposal of Xinfangfangia lacusdiani sp. nov.</title>
        <authorList>
            <person name="Deng Y."/>
            <person name="Zhang Y.Q."/>
        </authorList>
    </citation>
    <scope>NUCLEOTIDE SEQUENCE [LARGE SCALE GENOMIC DNA]</scope>
    <source>
        <strain evidence="2">CPCC 101403</strain>
    </source>
</reference>
<dbReference type="EMBL" id="JAVRQI010000012">
    <property type="protein sequence ID" value="MDT1063429.1"/>
    <property type="molecule type" value="Genomic_DNA"/>
</dbReference>
<evidence type="ECO:0008006" key="3">
    <source>
        <dbReference type="Google" id="ProtNLM"/>
    </source>
</evidence>
<name>A0ABU3EGR8_9RHOB</name>
<dbReference type="Proteomes" id="UP001251085">
    <property type="component" value="Unassembled WGS sequence"/>
</dbReference>
<keyword evidence="2" id="KW-1185">Reference proteome</keyword>
<comment type="caution">
    <text evidence="1">The sequence shown here is derived from an EMBL/GenBank/DDBJ whole genome shotgun (WGS) entry which is preliminary data.</text>
</comment>
<organism evidence="1 2">
    <name type="scientific">Paracoccus broussonetiae</name>
    <dbReference type="NCBI Taxonomy" id="3075834"/>
    <lineage>
        <taxon>Bacteria</taxon>
        <taxon>Pseudomonadati</taxon>
        <taxon>Pseudomonadota</taxon>
        <taxon>Alphaproteobacteria</taxon>
        <taxon>Rhodobacterales</taxon>
        <taxon>Paracoccaceae</taxon>
        <taxon>Paracoccus</taxon>
    </lineage>
</organism>
<gene>
    <name evidence="1" type="ORF">RM190_16265</name>
</gene>
<evidence type="ECO:0000313" key="1">
    <source>
        <dbReference type="EMBL" id="MDT1063429.1"/>
    </source>
</evidence>
<accession>A0ABU3EGR8</accession>
<protein>
    <recommendedName>
        <fullName evidence="3">Restriction endonuclease</fullName>
    </recommendedName>
</protein>